<feature type="region of interest" description="Disordered" evidence="1">
    <location>
        <begin position="342"/>
        <end position="363"/>
    </location>
</feature>
<feature type="region of interest" description="Disordered" evidence="1">
    <location>
        <begin position="1"/>
        <end position="91"/>
    </location>
</feature>
<name>A0A194S346_RHOGW</name>
<feature type="compositionally biased region" description="Basic residues" evidence="1">
    <location>
        <begin position="657"/>
        <end position="668"/>
    </location>
</feature>
<dbReference type="OMA" id="WVEDYGW"/>
<feature type="region of interest" description="Disordered" evidence="1">
    <location>
        <begin position="760"/>
        <end position="894"/>
    </location>
</feature>
<reference evidence="3 4" key="1">
    <citation type="journal article" date="2015" name="Front. Microbiol.">
        <title>Genome sequence of the plant growth promoting endophytic yeast Rhodotorula graminis WP1.</title>
        <authorList>
            <person name="Firrincieli A."/>
            <person name="Otillar R."/>
            <person name="Salamov A."/>
            <person name="Schmutz J."/>
            <person name="Khan Z."/>
            <person name="Redman R.S."/>
            <person name="Fleck N.D."/>
            <person name="Lindquist E."/>
            <person name="Grigoriev I.V."/>
            <person name="Doty S.L."/>
        </authorList>
    </citation>
    <scope>NUCLEOTIDE SEQUENCE [LARGE SCALE GENOMIC DNA]</scope>
    <source>
        <strain evidence="3 4">WP1</strain>
    </source>
</reference>
<sequence length="963" mass="97784">MPGSWHPPDPSPPPTGLCRPRRRPSLITDAAPASTLAPTPCARPPQPPAIPVVSTKRCRACASRGGDDGVRDGTPSADLAPPRRCKRRAGRISAATPLRALAALVAAATAPATTFASPAPRPPPPPPVASPTSHRPPPSSVSRPTDVAIGEPGDRAAPPAPSARSTGAPRPRPRAVPPRYTLSDSQWVEDYGWSLLGRGTAQPSATLAAAAQGESGDEVDGASEVSGGGDDDAAGYRTTLASALADSAPTATASLPDSTSPTATSDSSLAAAEMAAQPSDSASLAAAASSSPTHDAVKIPDGWQAKSRETDYYAVPIIIAMSVLVAVIVVVSIFVSVLMRRKKRRRAKRRHGKAAAAAAKELEGEKGWRGMVDSALHPVRTARAQKGKKRARESAAAGGEGAGAGAATQGGSGSGGSAGAYRRVRATAVAASASRARTRRRRRRDGDDEGDEDEATALTRTDSRSTTSSVAHDTLTARLSARMRGDRPSTGSSGGSGAAGTGAATVFSRDVTSRSQVSLTASALSRVSSRASNRTSRSVAAPSSPTTPAPPELLFTPADDPTLPNHLPIPGSSAPSVSSPLARERSASAPAPILPPAVSSFGALITTDALPAPGPPAYRPSSSTVQNTRRYGAGDVAAPPSSPSLSPSAGVVAERPRARRVFGRRRVSHSGTTAGEGDDGDAGEGEWHWPGEKGRPFAGEVPHAAVAGPSSPQPPPLDGDSAEPDLDGDHVDEAHPPVDRALFSAHVATDDKAVLARLRAQRDARADVSDDDDDALASSSAGLNGPVPAPSAPVVDEDDDPEVDEDGFERYDAGPSASASSADVPSTTPARAWPAASTSFLPTPPKPIQQSSFAYSTASAAAPSSPLLASRSTTPAPSPGPSKAALAAEYGAAEADEDVDALPQYLAGGSAGREALGLASAPLGSGDEEDDEASGDELEDAEAGVARRAGWRNEGEREEEGVV</sequence>
<dbReference type="RefSeq" id="XP_018271207.1">
    <property type="nucleotide sequence ID" value="XM_018416709.1"/>
</dbReference>
<feature type="transmembrane region" description="Helical" evidence="2">
    <location>
        <begin position="313"/>
        <end position="339"/>
    </location>
</feature>
<keyword evidence="2" id="KW-0812">Transmembrane</keyword>
<keyword evidence="2" id="KW-1133">Transmembrane helix</keyword>
<protein>
    <submittedName>
        <fullName evidence="3">Uncharacterized protein</fullName>
    </submittedName>
</protein>
<feature type="compositionally biased region" description="Basic and acidic residues" evidence="1">
    <location>
        <begin position="685"/>
        <end position="695"/>
    </location>
</feature>
<accession>A0A194S346</accession>
<feature type="compositionally biased region" description="Polar residues" evidence="1">
    <location>
        <begin position="620"/>
        <end position="629"/>
    </location>
</feature>
<feature type="compositionally biased region" description="Low complexity" evidence="1">
    <location>
        <begin position="636"/>
        <end position="653"/>
    </location>
</feature>
<gene>
    <name evidence="3" type="ORF">RHOBADRAFT_53176</name>
</gene>
<organism evidence="3 4">
    <name type="scientific">Rhodotorula graminis (strain WP1)</name>
    <dbReference type="NCBI Taxonomy" id="578459"/>
    <lineage>
        <taxon>Eukaryota</taxon>
        <taxon>Fungi</taxon>
        <taxon>Dikarya</taxon>
        <taxon>Basidiomycota</taxon>
        <taxon>Pucciniomycotina</taxon>
        <taxon>Microbotryomycetes</taxon>
        <taxon>Sporidiobolales</taxon>
        <taxon>Sporidiobolaceae</taxon>
        <taxon>Rhodotorula</taxon>
    </lineage>
</organism>
<feature type="compositionally biased region" description="Low complexity" evidence="1">
    <location>
        <begin position="517"/>
        <end position="544"/>
    </location>
</feature>
<feature type="compositionally biased region" description="Pro residues" evidence="1">
    <location>
        <begin position="41"/>
        <end position="50"/>
    </location>
</feature>
<dbReference type="AlphaFoldDB" id="A0A194S346"/>
<dbReference type="OrthoDB" id="2538471at2759"/>
<evidence type="ECO:0000256" key="1">
    <source>
        <dbReference type="SAM" id="MobiDB-lite"/>
    </source>
</evidence>
<dbReference type="Proteomes" id="UP000053890">
    <property type="component" value="Unassembled WGS sequence"/>
</dbReference>
<proteinExistence type="predicted"/>
<feature type="compositionally biased region" description="Pro residues" evidence="1">
    <location>
        <begin position="119"/>
        <end position="139"/>
    </location>
</feature>
<feature type="region of interest" description="Disordered" evidence="1">
    <location>
        <begin position="111"/>
        <end position="183"/>
    </location>
</feature>
<feature type="region of interest" description="Disordered" evidence="1">
    <location>
        <begin position="606"/>
        <end position="743"/>
    </location>
</feature>
<feature type="region of interest" description="Disordered" evidence="1">
    <location>
        <begin position="917"/>
        <end position="963"/>
    </location>
</feature>
<feature type="compositionally biased region" description="Basic and acidic residues" evidence="1">
    <location>
        <begin position="727"/>
        <end position="738"/>
    </location>
</feature>
<keyword evidence="4" id="KW-1185">Reference proteome</keyword>
<feature type="region of interest" description="Disordered" evidence="1">
    <location>
        <begin position="202"/>
        <end position="302"/>
    </location>
</feature>
<feature type="compositionally biased region" description="Low complexity" evidence="1">
    <location>
        <begin position="884"/>
        <end position="893"/>
    </location>
</feature>
<feature type="compositionally biased region" description="Basic residues" evidence="1">
    <location>
        <begin position="342"/>
        <end position="353"/>
    </location>
</feature>
<feature type="compositionally biased region" description="Low complexity" evidence="1">
    <location>
        <begin position="247"/>
        <end position="291"/>
    </location>
</feature>
<evidence type="ECO:0000313" key="4">
    <source>
        <dbReference type="Proteomes" id="UP000053890"/>
    </source>
</evidence>
<evidence type="ECO:0000313" key="3">
    <source>
        <dbReference type="EMBL" id="KPV75158.1"/>
    </source>
</evidence>
<feature type="compositionally biased region" description="Acidic residues" evidence="1">
    <location>
        <begin position="795"/>
        <end position="807"/>
    </location>
</feature>
<feature type="compositionally biased region" description="Low complexity" evidence="1">
    <location>
        <begin position="456"/>
        <end position="469"/>
    </location>
</feature>
<dbReference type="GeneID" id="28977157"/>
<feature type="compositionally biased region" description="Low complexity" evidence="1">
    <location>
        <begin position="426"/>
        <end position="435"/>
    </location>
</feature>
<feature type="compositionally biased region" description="Low complexity" evidence="1">
    <location>
        <begin position="851"/>
        <end position="875"/>
    </location>
</feature>
<feature type="compositionally biased region" description="Gly residues" evidence="1">
    <location>
        <begin position="398"/>
        <end position="418"/>
    </location>
</feature>
<feature type="compositionally biased region" description="Acidic residues" evidence="1">
    <location>
        <begin position="926"/>
        <end position="942"/>
    </location>
</feature>
<feature type="region of interest" description="Disordered" evidence="1">
    <location>
        <begin position="375"/>
        <end position="593"/>
    </location>
</feature>
<keyword evidence="2" id="KW-0472">Membrane</keyword>
<feature type="compositionally biased region" description="Low complexity" evidence="1">
    <location>
        <begin position="202"/>
        <end position="212"/>
    </location>
</feature>
<evidence type="ECO:0000256" key="2">
    <source>
        <dbReference type="SAM" id="Phobius"/>
    </source>
</evidence>
<feature type="compositionally biased region" description="Pro residues" evidence="1">
    <location>
        <begin position="1"/>
        <end position="15"/>
    </location>
</feature>
<feature type="compositionally biased region" description="Low complexity" evidence="1">
    <location>
        <begin position="813"/>
        <end position="830"/>
    </location>
</feature>
<dbReference type="EMBL" id="KQ474078">
    <property type="protein sequence ID" value="KPV75158.1"/>
    <property type="molecule type" value="Genomic_DNA"/>
</dbReference>